<organism evidence="2 4">
    <name type="scientific">Oryza sativa subsp. japonica</name>
    <name type="common">Rice</name>
    <dbReference type="NCBI Taxonomy" id="39947"/>
    <lineage>
        <taxon>Eukaryota</taxon>
        <taxon>Viridiplantae</taxon>
        <taxon>Streptophyta</taxon>
        <taxon>Embryophyta</taxon>
        <taxon>Tracheophyta</taxon>
        <taxon>Spermatophyta</taxon>
        <taxon>Magnoliopsida</taxon>
        <taxon>Liliopsida</taxon>
        <taxon>Poales</taxon>
        <taxon>Poaceae</taxon>
        <taxon>BOP clade</taxon>
        <taxon>Oryzoideae</taxon>
        <taxon>Oryzeae</taxon>
        <taxon>Oryzinae</taxon>
        <taxon>Oryza</taxon>
        <taxon>Oryza sativa</taxon>
    </lineage>
</organism>
<reference evidence="3" key="8">
    <citation type="submission" date="2012-08" db="EMBL/GenBank/DDBJ databases">
        <title>The Second Rice Annotation Project Meeting (RAP2).</title>
        <authorList>
            <consortium name="The Rice Annotation Project (RAP)"/>
        </authorList>
    </citation>
    <scope>NUCLEOTIDE SEQUENCE</scope>
</reference>
<evidence type="ECO:0000313" key="4">
    <source>
        <dbReference type="Proteomes" id="UP000000763"/>
    </source>
</evidence>
<reference evidence="4" key="6">
    <citation type="journal article" date="2008" name="Nucleic Acids Res.">
        <title>The rice annotation project database (RAP-DB): 2008 update.</title>
        <authorList>
            <consortium name="The rice annotation project (RAP)"/>
        </authorList>
    </citation>
    <scope>GENOME REANNOTATION</scope>
    <source>
        <strain evidence="4">cv. Nipponbare</strain>
    </source>
</reference>
<reference evidence="3" key="5">
    <citation type="journal article" date="2008" name="Nucleic Acids Res.">
        <title>The Rice Annotation Project Database (RAP-DB): 2008 update.</title>
        <authorList>
            <consortium name="The Rice Annotation Project (RAP)"/>
            <person name="Tanaka T."/>
            <person name="Antonio B.A."/>
            <person name="Kikuchi S."/>
            <person name="Matsumoto T."/>
            <person name="Nagamura Y."/>
            <person name="Numa H."/>
            <person name="Sakai H."/>
            <person name="Wu J."/>
            <person name="Itoh T."/>
            <person name="Sasaki T."/>
            <person name="Aono R."/>
            <person name="Fujii Y."/>
            <person name="Habara T."/>
            <person name="Harada E."/>
            <person name="Kanno M."/>
            <person name="Kawahara Y."/>
            <person name="Kawashima H."/>
            <person name="Kubooka H."/>
            <person name="Matsuya A."/>
            <person name="Nakaoka H."/>
            <person name="Saichi N."/>
            <person name="Sanbonmatsu R."/>
            <person name="Sato Y."/>
            <person name="Shinso Y."/>
            <person name="Suzuki M."/>
            <person name="Takeda J."/>
            <person name="Tanino M."/>
            <person name="Todokoro F."/>
            <person name="Yamaguchi K."/>
            <person name="Yamamoto N."/>
            <person name="Yamasaki C."/>
            <person name="Imanishi T."/>
            <person name="Okido T."/>
            <person name="Tada M."/>
            <person name="Ikeo K."/>
            <person name="Tateno Y."/>
            <person name="Gojobori T."/>
            <person name="Lin Y.C."/>
            <person name="Wei F.J."/>
            <person name="Hsing Y.I."/>
            <person name="Zhao Q."/>
            <person name="Han B."/>
            <person name="Kramer M.R."/>
            <person name="McCombie R.W."/>
            <person name="Lonsdale D."/>
            <person name="O'Donovan C.C."/>
            <person name="Whitfield E.J."/>
            <person name="Apweiler R."/>
            <person name="Koyanagi K.O."/>
            <person name="Khurana J.P."/>
            <person name="Raghuvanshi S."/>
            <person name="Singh N.K."/>
            <person name="Tyagi A.K."/>
            <person name="Haberer G."/>
            <person name="Fujisawa M."/>
            <person name="Hosokawa S."/>
            <person name="Ito Y."/>
            <person name="Ikawa H."/>
            <person name="Shibata M."/>
            <person name="Yamamoto M."/>
            <person name="Bruskiewich R.M."/>
            <person name="Hoen D.R."/>
            <person name="Bureau TE."/>
            <person name="Namiki N."/>
            <person name="Ohyanagi H."/>
            <person name="Sakai Y."/>
            <person name="Nobushima S."/>
            <person name="Sakata K."/>
            <person name="Barrero R.A."/>
            <person name="Sato Y."/>
            <person name="Souvorov A."/>
            <person name="Smith-White B."/>
            <person name="Tatusova T."/>
            <person name="An S."/>
            <person name="An G."/>
            <person name="OOta S."/>
            <person name="Fuks G."/>
            <person name="Messing J."/>
            <person name="Christie K.R."/>
            <person name="Lieberherr D."/>
            <person name="Kim H."/>
            <person name="Zuccolo A."/>
            <person name="Wing R.A."/>
            <person name="Nobuta K."/>
            <person name="Green P.J."/>
            <person name="Lu C."/>
            <person name="Meyers BC."/>
            <person name="Chaparro C."/>
            <person name="Piegu B."/>
            <person name="Panaud O."/>
            <person name="Echeverria M."/>
        </authorList>
    </citation>
    <scope>NUCLEOTIDE SEQUENCE</scope>
</reference>
<reference evidence="2" key="1">
    <citation type="submission" date="2001-11" db="EMBL/GenBank/DDBJ databases">
        <title>Oryza sativa nipponbare(GA3) genomic DNA, chromosome 8, PAC clone:P0475C12.</title>
        <authorList>
            <person name="Sasaki T."/>
            <person name="Matsumoto T."/>
            <person name="Yamamoto K."/>
        </authorList>
    </citation>
    <scope>NUCLEOTIDE SEQUENCE</scope>
</reference>
<accession>Q6ZDT9</accession>
<name>Q6ZDT9_ORYSJ</name>
<dbReference type="EMBL" id="AP008214">
    <property type="protein sequence ID" value="BAF23528.1"/>
    <property type="molecule type" value="Genomic_DNA"/>
</dbReference>
<reference evidence="3" key="3">
    <citation type="journal article" date="2006" name="Nucleic Acids Res.">
        <title>The Rice Annotation Project Database (RAP-DB): hub for Oryza sativa ssp. japonica genome information.</title>
        <authorList>
            <person name="Ohyanagi H."/>
            <person name="Tanaka T."/>
            <person name="Sakai H."/>
            <person name="Shigemoto Y."/>
            <person name="Yamaguchi K."/>
            <person name="Habara T."/>
            <person name="Fujii Y."/>
            <person name="Antonio B.A."/>
            <person name="Nagamura Y."/>
            <person name="Imanishi T."/>
            <person name="Ikeo K."/>
            <person name="Itoh T."/>
            <person name="Gojobori T."/>
            <person name="Sasaki T."/>
        </authorList>
    </citation>
    <scope>NUCLEOTIDE SEQUENCE</scope>
</reference>
<dbReference type="AlphaFoldDB" id="Q6ZDT9"/>
<dbReference type="KEGG" id="dosa:Os08g0351700"/>
<proteinExistence type="predicted"/>
<dbReference type="Proteomes" id="UP000000763">
    <property type="component" value="Chromosome 8"/>
</dbReference>
<evidence type="ECO:0000256" key="1">
    <source>
        <dbReference type="SAM" id="MobiDB-lite"/>
    </source>
</evidence>
<reference evidence="3" key="4">
    <citation type="journal article" date="2007" name="Genome Res.">
        <title>Curated Genome Annotation of Oryza sativa ssp. japonica and Comparative Genome Analysis with Arabidopsis thaliana.</title>
        <authorList>
            <consortium name="The Rice Annotation Project (RAP)"/>
            <person name="Itoh T."/>
            <person name="Tanaka T."/>
            <person name="Barrero R.A."/>
            <person name="Yamasaki C."/>
            <person name="Fujii Y."/>
            <person name="Hilton P.B."/>
            <person name="Antonio B.A."/>
            <person name="Aono H."/>
            <person name="Apweiler R."/>
            <person name="Bruskiewich R."/>
            <person name="Bureau T."/>
            <person name="Burr F."/>
            <person name="Costa de Oliveira A."/>
            <person name="Fuks G."/>
            <person name="Habara T."/>
            <person name="Haberer G."/>
            <person name="Han B."/>
            <person name="Harada E."/>
            <person name="Hiraki A.T."/>
            <person name="Hirochika H."/>
            <person name="Hoen D."/>
            <person name="Hokari H."/>
            <person name="Hosokawa S."/>
            <person name="Hsing Y."/>
            <person name="Ikawa H."/>
            <person name="Ikeo K."/>
            <person name="Imanishi T."/>
            <person name="Ito Y."/>
            <person name="Jaiswal P."/>
            <person name="Kanno M."/>
            <person name="Kawahara Y."/>
            <person name="Kawamura T."/>
            <person name="Kawashima H."/>
            <person name="Khurana J.P."/>
            <person name="Kikuchi S."/>
            <person name="Komatsu S."/>
            <person name="Koyanagi K.O."/>
            <person name="Kubooka H."/>
            <person name="Lieberherr D."/>
            <person name="Lin Y.C."/>
            <person name="Lonsdale D."/>
            <person name="Matsumoto T."/>
            <person name="Matsuya A."/>
            <person name="McCombie W.R."/>
            <person name="Messing J."/>
            <person name="Miyao A."/>
            <person name="Mulder N."/>
            <person name="Nagamura Y."/>
            <person name="Nam J."/>
            <person name="Namiki N."/>
            <person name="Numa H."/>
            <person name="Nurimoto S."/>
            <person name="O'donovan C."/>
            <person name="Ohyanagi H."/>
            <person name="Okido T."/>
            <person name="Oota S."/>
            <person name="Osato N."/>
            <person name="Palmer L.E."/>
            <person name="Quetier F."/>
            <person name="Raghuvanshi S."/>
            <person name="Saichi N."/>
            <person name="Sakai H."/>
            <person name="Sakai Y."/>
            <person name="Sakata K."/>
            <person name="Sakurai T."/>
            <person name="Sato F."/>
            <person name="Sato Y."/>
            <person name="Schoof H."/>
            <person name="Seki M."/>
            <person name="Shibata M."/>
            <person name="Shimizu Y."/>
            <person name="Shinozaki K."/>
            <person name="Shinso Y."/>
            <person name="Singh N.K."/>
            <person name="Smith-White B."/>
            <person name="Takeda J."/>
            <person name="Tanino M."/>
            <person name="Tatusova T."/>
            <person name="Thongjuea S."/>
            <person name="Todokoro F."/>
            <person name="Tsugane M."/>
            <person name="Tyagi A.K."/>
            <person name="Vanavichit A."/>
            <person name="Wang A."/>
            <person name="Wing R.A."/>
            <person name="Yamaguchi K."/>
            <person name="Yamamoto M."/>
            <person name="Yamamoto N."/>
            <person name="Yu Y."/>
            <person name="Zhang H."/>
            <person name="Zhao Q."/>
            <person name="Higo K."/>
            <person name="Burr B."/>
            <person name="Gojobori T."/>
            <person name="Sasaki T."/>
        </authorList>
    </citation>
    <scope>NUCLEOTIDE SEQUENCE</scope>
</reference>
<sequence length="62" mass="6868">MVSIPKNRKLLAEIKVTLKIDGSRSDRSSCAGLTADERRSDRSRSIGRTVENACRRLLSPPV</sequence>
<dbReference type="EMBL" id="AP004375">
    <property type="protein sequence ID" value="BAD03140.1"/>
    <property type="molecule type" value="Genomic_DNA"/>
</dbReference>
<feature type="region of interest" description="Disordered" evidence="1">
    <location>
        <begin position="23"/>
        <end position="46"/>
    </location>
</feature>
<reference evidence="3 4" key="2">
    <citation type="journal article" date="2005" name="Nature">
        <title>The map-based sequence of the rice genome.</title>
        <authorList>
            <consortium name="International rice genome sequencing project (IRGSP)"/>
            <person name="Matsumoto T."/>
            <person name="Wu J."/>
            <person name="Kanamori H."/>
            <person name="Katayose Y."/>
            <person name="Fujisawa M."/>
            <person name="Namiki N."/>
            <person name="Mizuno H."/>
            <person name="Yamamoto K."/>
            <person name="Antonio B.A."/>
            <person name="Baba T."/>
            <person name="Sakata K."/>
            <person name="Nagamura Y."/>
            <person name="Aoki H."/>
            <person name="Arikawa K."/>
            <person name="Arita K."/>
            <person name="Bito T."/>
            <person name="Chiden Y."/>
            <person name="Fujitsuka N."/>
            <person name="Fukunaka R."/>
            <person name="Hamada M."/>
            <person name="Harada C."/>
            <person name="Hayashi A."/>
            <person name="Hijishita S."/>
            <person name="Honda M."/>
            <person name="Hosokawa S."/>
            <person name="Ichikawa Y."/>
            <person name="Idonuma A."/>
            <person name="Iijima M."/>
            <person name="Ikeda M."/>
            <person name="Ikeno M."/>
            <person name="Ito K."/>
            <person name="Ito S."/>
            <person name="Ito T."/>
            <person name="Ito Y."/>
            <person name="Ito Y."/>
            <person name="Iwabuchi A."/>
            <person name="Kamiya K."/>
            <person name="Karasawa W."/>
            <person name="Kurita K."/>
            <person name="Katagiri S."/>
            <person name="Kikuta A."/>
            <person name="Kobayashi H."/>
            <person name="Kobayashi N."/>
            <person name="Machita K."/>
            <person name="Maehara T."/>
            <person name="Masukawa M."/>
            <person name="Mizubayashi T."/>
            <person name="Mukai Y."/>
            <person name="Nagasaki H."/>
            <person name="Nagata Y."/>
            <person name="Naito S."/>
            <person name="Nakashima M."/>
            <person name="Nakama Y."/>
            <person name="Nakamichi Y."/>
            <person name="Nakamura M."/>
            <person name="Meguro A."/>
            <person name="Negishi M."/>
            <person name="Ohta I."/>
            <person name="Ohta T."/>
            <person name="Okamoto M."/>
            <person name="Ono N."/>
            <person name="Saji S."/>
            <person name="Sakaguchi M."/>
            <person name="Sakai K."/>
            <person name="Shibata M."/>
            <person name="Shimokawa T."/>
            <person name="Song J."/>
            <person name="Takazaki Y."/>
            <person name="Terasawa K."/>
            <person name="Tsugane M."/>
            <person name="Tsuji K."/>
            <person name="Ueda S."/>
            <person name="Waki K."/>
            <person name="Yamagata H."/>
            <person name="Yamamoto M."/>
            <person name="Yamamoto S."/>
            <person name="Yamane H."/>
            <person name="Yoshiki S."/>
            <person name="Yoshihara R."/>
            <person name="Yukawa K."/>
            <person name="Zhong H."/>
            <person name="Yano M."/>
            <person name="Yuan Q."/>
            <person name="Ouyang S."/>
            <person name="Liu J."/>
            <person name="Jones K.M."/>
            <person name="Gansberger K."/>
            <person name="Moffat K."/>
            <person name="Hill J."/>
            <person name="Bera J."/>
            <person name="Fadrosh D."/>
            <person name="Jin S."/>
            <person name="Johri S."/>
            <person name="Kim M."/>
            <person name="Overton L."/>
            <person name="Reardon M."/>
            <person name="Tsitrin T."/>
            <person name="Vuong H."/>
            <person name="Weaver B."/>
            <person name="Ciecko A."/>
            <person name="Tallon L."/>
            <person name="Jackson J."/>
            <person name="Pai G."/>
            <person name="Aken S.V."/>
            <person name="Utterback T."/>
            <person name="Reidmuller S."/>
            <person name="Feldblyum T."/>
            <person name="Hsiao J."/>
            <person name="Zismann V."/>
            <person name="Iobst S."/>
            <person name="de Vazeille A.R."/>
            <person name="Buell C.R."/>
            <person name="Ying K."/>
            <person name="Li Y."/>
            <person name="Lu T."/>
            <person name="Huang Y."/>
            <person name="Zhao Q."/>
            <person name="Feng Q."/>
            <person name="Zhang L."/>
            <person name="Zhu J."/>
            <person name="Weng Q."/>
            <person name="Mu J."/>
            <person name="Lu Y."/>
            <person name="Fan D."/>
            <person name="Liu Y."/>
            <person name="Guan J."/>
            <person name="Zhang Y."/>
            <person name="Yu S."/>
            <person name="Liu X."/>
            <person name="Zhang Y."/>
            <person name="Hong G."/>
            <person name="Han B."/>
            <person name="Choisne N."/>
            <person name="Demange N."/>
            <person name="Orjeda G."/>
            <person name="Samain S."/>
            <person name="Cattolico L."/>
            <person name="Pelletier E."/>
            <person name="Couloux A."/>
            <person name="Segurens B."/>
            <person name="Wincker P."/>
            <person name="D'Hont A."/>
            <person name="Scarpelli C."/>
            <person name="Weissenbach J."/>
            <person name="Salanoubat M."/>
            <person name="Quetier F."/>
            <person name="Yu Y."/>
            <person name="Kim H.R."/>
            <person name="Rambo T."/>
            <person name="Currie J."/>
            <person name="Collura K."/>
            <person name="Luo M."/>
            <person name="Yang T."/>
            <person name="Ammiraju J.S.S."/>
            <person name="Engler F."/>
            <person name="Soderlund C."/>
            <person name="Wing R.A."/>
            <person name="Palmer L.E."/>
            <person name="de la Bastide M."/>
            <person name="Spiegel L."/>
            <person name="Nascimento L."/>
            <person name="Zutavern T."/>
            <person name="O'Shaughnessy A."/>
            <person name="Dike S."/>
            <person name="Dedhia N."/>
            <person name="Preston R."/>
            <person name="Balija V."/>
            <person name="McCombie W.R."/>
            <person name="Chow T."/>
            <person name="Chen H."/>
            <person name="Chung M."/>
            <person name="Chen C."/>
            <person name="Shaw J."/>
            <person name="Wu H."/>
            <person name="Hsiao K."/>
            <person name="Chao Y."/>
            <person name="Chu M."/>
            <person name="Cheng C."/>
            <person name="Hour A."/>
            <person name="Lee P."/>
            <person name="Lin S."/>
            <person name="Lin Y."/>
            <person name="Liou J."/>
            <person name="Liu S."/>
            <person name="Hsing Y."/>
            <person name="Raghuvanshi S."/>
            <person name="Mohanty A."/>
            <person name="Bharti A.K."/>
            <person name="Gaur A."/>
            <person name="Gupta V."/>
            <person name="Kumar D."/>
            <person name="Ravi V."/>
            <person name="Vij S."/>
            <person name="Kapur A."/>
            <person name="Khurana P."/>
            <person name="Khurana P."/>
            <person name="Khurana J.P."/>
            <person name="Tyagi A.K."/>
            <person name="Gaikwad K."/>
            <person name="Singh A."/>
            <person name="Dalal V."/>
            <person name="Srivastava S."/>
            <person name="Dixit A."/>
            <person name="Pal A.K."/>
            <person name="Ghazi I.A."/>
            <person name="Yadav M."/>
            <person name="Pandit A."/>
            <person name="Bhargava A."/>
            <person name="Sureshbabu K."/>
            <person name="Batra K."/>
            <person name="Sharma T.R."/>
            <person name="Mohapatra T."/>
            <person name="Singh N.K."/>
            <person name="Messing J."/>
            <person name="Nelson A.B."/>
            <person name="Fuks G."/>
            <person name="Kavchok S."/>
            <person name="Keizer G."/>
            <person name="Linton E."/>
            <person name="Llaca V."/>
            <person name="Song R."/>
            <person name="Tanyolac B."/>
            <person name="Young S."/>
            <person name="Ho-Il K."/>
            <person name="Hahn J.H."/>
            <person name="Sangsakoo G."/>
            <person name="Vanavichit A."/>
            <person name="de Mattos Luiz.A.T."/>
            <person name="Zimmer P.D."/>
            <person name="Malone G."/>
            <person name="Dellagostin O."/>
            <person name="de Oliveira A.C."/>
            <person name="Bevan M."/>
            <person name="Bancroft I."/>
            <person name="Minx P."/>
            <person name="Cordum H."/>
            <person name="Wilson R."/>
            <person name="Cheng Z."/>
            <person name="Jin W."/>
            <person name="Jiang J."/>
            <person name="Leong S.A."/>
            <person name="Iwama H."/>
            <person name="Gojobori T."/>
            <person name="Itoh T."/>
            <person name="Niimura Y."/>
            <person name="Fujii Y."/>
            <person name="Habara T."/>
            <person name="Sakai H."/>
            <person name="Sato Y."/>
            <person name="Wilson G."/>
            <person name="Kumar K."/>
            <person name="McCouch S."/>
            <person name="Juretic N."/>
            <person name="Hoen D."/>
            <person name="Wright S."/>
            <person name="Bruskiewich R."/>
            <person name="Bureau T."/>
            <person name="Miyao A."/>
            <person name="Hirochika H."/>
            <person name="Nishikawa T."/>
            <person name="Kadowaki K."/>
            <person name="Sugiura M."/>
            <person name="Burr B."/>
            <person name="Sasaki T."/>
        </authorList>
    </citation>
    <scope>NUCLEOTIDE SEQUENCE [LARGE SCALE GENOMIC DNA]</scope>
    <source>
        <strain evidence="4">cv. Nipponbare</strain>
    </source>
</reference>
<evidence type="ECO:0000313" key="2">
    <source>
        <dbReference type="EMBL" id="BAD03140.1"/>
    </source>
</evidence>
<gene>
    <name evidence="3" type="ordered locus">Os08g0351700</name>
    <name evidence="2" type="ORF">P0475C12.28</name>
</gene>
<reference evidence="3" key="7">
    <citation type="submission" date="2012-08" db="EMBL/GenBank/DDBJ databases">
        <title>Oryza sativa nipponbare(GA3) genomic DNA, chromosome 8.</title>
        <authorList>
            <consortium name="IRGSP(International Rice Genome Sequencing Project)"/>
        </authorList>
    </citation>
    <scope>NUCLEOTIDE SEQUENCE</scope>
</reference>
<evidence type="ECO:0000313" key="3">
    <source>
        <dbReference type="EMBL" id="BAF23528.1"/>
    </source>
</evidence>
<feature type="compositionally biased region" description="Basic and acidic residues" evidence="1">
    <location>
        <begin position="35"/>
        <end position="44"/>
    </location>
</feature>
<protein>
    <submittedName>
        <fullName evidence="3">Os08g0351700 protein</fullName>
    </submittedName>
</protein>